<evidence type="ECO:0000313" key="1">
    <source>
        <dbReference type="EMBL" id="CAG8495972.1"/>
    </source>
</evidence>
<accession>A0A9N8ZHI4</accession>
<comment type="caution">
    <text evidence="1">The sequence shown here is derived from an EMBL/GenBank/DDBJ whole genome shotgun (WGS) entry which is preliminary data.</text>
</comment>
<organism evidence="1 2">
    <name type="scientific">Racocetra fulgida</name>
    <dbReference type="NCBI Taxonomy" id="60492"/>
    <lineage>
        <taxon>Eukaryota</taxon>
        <taxon>Fungi</taxon>
        <taxon>Fungi incertae sedis</taxon>
        <taxon>Mucoromycota</taxon>
        <taxon>Glomeromycotina</taxon>
        <taxon>Glomeromycetes</taxon>
        <taxon>Diversisporales</taxon>
        <taxon>Gigasporaceae</taxon>
        <taxon>Racocetra</taxon>
    </lineage>
</organism>
<dbReference type="AlphaFoldDB" id="A0A9N8ZHI4"/>
<name>A0A9N8ZHI4_9GLOM</name>
<reference evidence="1" key="1">
    <citation type="submission" date="2021-06" db="EMBL/GenBank/DDBJ databases">
        <authorList>
            <person name="Kallberg Y."/>
            <person name="Tangrot J."/>
            <person name="Rosling A."/>
        </authorList>
    </citation>
    <scope>NUCLEOTIDE SEQUENCE</scope>
    <source>
        <strain evidence="1">IN212</strain>
    </source>
</reference>
<gene>
    <name evidence="1" type="ORF">RFULGI_LOCUS2207</name>
</gene>
<dbReference type="EMBL" id="CAJVPZ010001605">
    <property type="protein sequence ID" value="CAG8495972.1"/>
    <property type="molecule type" value="Genomic_DNA"/>
</dbReference>
<protein>
    <submittedName>
        <fullName evidence="1">23_t:CDS:1</fullName>
    </submittedName>
</protein>
<proteinExistence type="predicted"/>
<keyword evidence="2" id="KW-1185">Reference proteome</keyword>
<evidence type="ECO:0000313" key="2">
    <source>
        <dbReference type="Proteomes" id="UP000789396"/>
    </source>
</evidence>
<dbReference type="OrthoDB" id="2408781at2759"/>
<dbReference type="Proteomes" id="UP000789396">
    <property type="component" value="Unassembled WGS sequence"/>
</dbReference>
<sequence>MSKSSELEFAQLKTMELIHQVAENNSKIKKELFASIEDIQTILNKRTKYLKLHDNYLLTGHIATDIEIEQFFEQLHIRQNLTCNSPIERNYYSCRIKDVDLCYWCGADDGILEPSENLKSQFKTIYPLCISCEASGHEWSTRAPIVFQSKNKKVRA</sequence>